<evidence type="ECO:0000256" key="2">
    <source>
        <dbReference type="ARBA" id="ARBA00023239"/>
    </source>
</evidence>
<reference evidence="5 6" key="1">
    <citation type="submission" date="2021-10" db="EMBL/GenBank/DDBJ databases">
        <title>Genome sequencing of Xanthomonas strains from NCPPB.</title>
        <authorList>
            <person name="Hussein R."/>
            <person name="Harrison J."/>
            <person name="Studholme D.J."/>
            <person name="Vicente J."/>
            <person name="Grant M."/>
        </authorList>
    </citation>
    <scope>NUCLEOTIDE SEQUENCE [LARGE SCALE GENOMIC DNA]</scope>
    <source>
        <strain evidence="5 6">NCPPB 101</strain>
    </source>
</reference>
<dbReference type="PANTHER" id="PTHR48094">
    <property type="entry name" value="PROTEIN/NUCLEIC ACID DEGLYCASE DJ-1-RELATED"/>
    <property type="match status" value="1"/>
</dbReference>
<name>A0ABS8HJW1_9XANT</name>
<comment type="similarity">
    <text evidence="3">Belongs to the peptidase C56 family. HSP31-like subfamily.</text>
</comment>
<proteinExistence type="inferred from homology"/>
<evidence type="ECO:0000313" key="6">
    <source>
        <dbReference type="Proteomes" id="UP001199206"/>
    </source>
</evidence>
<keyword evidence="1" id="KW-0346">Stress response</keyword>
<dbReference type="InterPro" id="IPR050325">
    <property type="entry name" value="Prot/Nucl_acid_deglycase"/>
</dbReference>
<dbReference type="SUPFAM" id="SSF52317">
    <property type="entry name" value="Class I glutamine amidotransferase-like"/>
    <property type="match status" value="1"/>
</dbReference>
<dbReference type="Proteomes" id="UP001199206">
    <property type="component" value="Unassembled WGS sequence"/>
</dbReference>
<keyword evidence="5" id="KW-0315">Glutamine amidotransferase</keyword>
<gene>
    <name evidence="5" type="ORF">LL965_21375</name>
</gene>
<evidence type="ECO:0000256" key="1">
    <source>
        <dbReference type="ARBA" id="ARBA00023016"/>
    </source>
</evidence>
<dbReference type="InterPro" id="IPR002818">
    <property type="entry name" value="DJ-1/PfpI"/>
</dbReference>
<organism evidence="5 6">
    <name type="scientific">Xanthomonas cassavae CFBP 4642</name>
    <dbReference type="NCBI Taxonomy" id="1219375"/>
    <lineage>
        <taxon>Bacteria</taxon>
        <taxon>Pseudomonadati</taxon>
        <taxon>Pseudomonadota</taxon>
        <taxon>Gammaproteobacteria</taxon>
        <taxon>Lysobacterales</taxon>
        <taxon>Lysobacteraceae</taxon>
        <taxon>Xanthomonas</taxon>
    </lineage>
</organism>
<keyword evidence="2" id="KW-0456">Lyase</keyword>
<comment type="caution">
    <text evidence="5">The sequence shown here is derived from an EMBL/GenBank/DDBJ whole genome shotgun (WGS) entry which is preliminary data.</text>
</comment>
<feature type="domain" description="DJ-1/PfpI" evidence="4">
    <location>
        <begin position="30"/>
        <end position="227"/>
    </location>
</feature>
<evidence type="ECO:0000256" key="3">
    <source>
        <dbReference type="ARBA" id="ARBA00038493"/>
    </source>
</evidence>
<accession>A0ABS8HJW1</accession>
<sequence length="233" mass="24734">MSTTIKILMILTSQATTGDDPRPTGVWFEELSTPYYAFVDAGAQVDIASIVGGKIPIDPHSLEAEGKNPPSVERFLKDAAAMQKIEASMKIDGLSTEGYSAVFLPGGHGTMWDLPKSTKLANLLSDAWANGKVVSAVCHGPAGLVNVRDTNGQRLVSGRRVAAFTDSKEAAAGLTDKVPFLLEARIRGLGAKYESGPDFQPFAVRDGKLATGQNPALSEDVARLVLEAVHEAR</sequence>
<dbReference type="Pfam" id="PF01965">
    <property type="entry name" value="DJ-1_PfpI"/>
    <property type="match status" value="1"/>
</dbReference>
<dbReference type="Gene3D" id="3.40.50.880">
    <property type="match status" value="1"/>
</dbReference>
<keyword evidence="6" id="KW-1185">Reference proteome</keyword>
<dbReference type="EMBL" id="JAJGQJ010000098">
    <property type="protein sequence ID" value="MCC4622484.1"/>
    <property type="molecule type" value="Genomic_DNA"/>
</dbReference>
<evidence type="ECO:0000313" key="5">
    <source>
        <dbReference type="EMBL" id="MCC4622484.1"/>
    </source>
</evidence>
<dbReference type="PANTHER" id="PTHR48094:SF11">
    <property type="entry name" value="GLUTATHIONE-INDEPENDENT GLYOXALASE HSP31-RELATED"/>
    <property type="match status" value="1"/>
</dbReference>
<evidence type="ECO:0000259" key="4">
    <source>
        <dbReference type="Pfam" id="PF01965"/>
    </source>
</evidence>
<dbReference type="CDD" id="cd03141">
    <property type="entry name" value="GATase1_Hsp31_like"/>
    <property type="match status" value="1"/>
</dbReference>
<protein>
    <submittedName>
        <fullName evidence="5">Type 1 glutamine amidotransferase domain-containing protein</fullName>
    </submittedName>
</protein>
<dbReference type="InterPro" id="IPR029062">
    <property type="entry name" value="Class_I_gatase-like"/>
</dbReference>
<dbReference type="RefSeq" id="WP_029219298.1">
    <property type="nucleotide sequence ID" value="NZ_CAWLZN010000001.1"/>
</dbReference>